<dbReference type="CDD" id="cd02440">
    <property type="entry name" value="AdoMet_MTases"/>
    <property type="match status" value="1"/>
</dbReference>
<evidence type="ECO:0000256" key="3">
    <source>
        <dbReference type="ARBA" id="ARBA00022679"/>
    </source>
</evidence>
<dbReference type="InterPro" id="IPR051052">
    <property type="entry name" value="Diverse_substrate_MTase"/>
</dbReference>
<reference evidence="5 6" key="1">
    <citation type="journal article" date="2013" name="Appl. Environ. Microbiol.">
        <title>Genome analysis suggests that the soil oligotrophic bacterium Agromonas oligotrophica (Bradyrhizobium oligotrophicum) is a nitrogen-fixing symbiont of Aeschynomene indica.</title>
        <authorList>
            <person name="Okubo T."/>
            <person name="Fukushima S."/>
            <person name="Itakura M."/>
            <person name="Oshima K."/>
            <person name="Longtonglang A."/>
            <person name="Teaumroong N."/>
            <person name="Mitsui H."/>
            <person name="Hattori M."/>
            <person name="Hattori R."/>
            <person name="Hattori T."/>
            <person name="Minamisawa K."/>
        </authorList>
    </citation>
    <scope>NUCLEOTIDE SEQUENCE [LARGE SCALE GENOMIC DNA]</scope>
    <source>
        <strain evidence="5 6">S58</strain>
    </source>
</reference>
<dbReference type="PANTHER" id="PTHR44942:SF4">
    <property type="entry name" value="METHYLTRANSFERASE TYPE 11 DOMAIN-CONTAINING PROTEIN"/>
    <property type="match status" value="1"/>
</dbReference>
<keyword evidence="2" id="KW-0489">Methyltransferase</keyword>
<organism evidence="5 6">
    <name type="scientific">Bradyrhizobium oligotrophicum S58</name>
    <dbReference type="NCBI Taxonomy" id="1245469"/>
    <lineage>
        <taxon>Bacteria</taxon>
        <taxon>Pseudomonadati</taxon>
        <taxon>Pseudomonadota</taxon>
        <taxon>Alphaproteobacteria</taxon>
        <taxon>Hyphomicrobiales</taxon>
        <taxon>Nitrobacteraceae</taxon>
        <taxon>Bradyrhizobium</taxon>
    </lineage>
</organism>
<keyword evidence="6" id="KW-1185">Reference proteome</keyword>
<dbReference type="KEGG" id="aol:S58_09570"/>
<proteinExistence type="inferred from homology"/>
<dbReference type="STRING" id="1245469.S58_09570"/>
<dbReference type="GO" id="GO:0032259">
    <property type="term" value="P:methylation"/>
    <property type="evidence" value="ECO:0007669"/>
    <property type="project" value="UniProtKB-KW"/>
</dbReference>
<comment type="similarity">
    <text evidence="1">Belongs to the methyltransferase superfamily.</text>
</comment>
<evidence type="ECO:0000313" key="5">
    <source>
        <dbReference type="EMBL" id="BAM86968.1"/>
    </source>
</evidence>
<dbReference type="GO" id="GO:0008757">
    <property type="term" value="F:S-adenosylmethionine-dependent methyltransferase activity"/>
    <property type="evidence" value="ECO:0007669"/>
    <property type="project" value="InterPro"/>
</dbReference>
<dbReference type="Pfam" id="PF08241">
    <property type="entry name" value="Methyltransf_11"/>
    <property type="match status" value="1"/>
</dbReference>
<dbReference type="RefSeq" id="WP_015664103.1">
    <property type="nucleotide sequence ID" value="NC_020453.1"/>
</dbReference>
<dbReference type="InterPro" id="IPR013216">
    <property type="entry name" value="Methyltransf_11"/>
</dbReference>
<feature type="domain" description="Methyltransferase type 11" evidence="4">
    <location>
        <begin position="44"/>
        <end position="133"/>
    </location>
</feature>
<dbReference type="Gene3D" id="3.40.50.150">
    <property type="entry name" value="Vaccinia Virus protein VP39"/>
    <property type="match status" value="1"/>
</dbReference>
<dbReference type="SUPFAM" id="SSF53335">
    <property type="entry name" value="S-adenosyl-L-methionine-dependent methyltransferases"/>
    <property type="match status" value="1"/>
</dbReference>
<dbReference type="EMBL" id="AP012603">
    <property type="protein sequence ID" value="BAM86968.1"/>
    <property type="molecule type" value="Genomic_DNA"/>
</dbReference>
<evidence type="ECO:0000313" key="6">
    <source>
        <dbReference type="Proteomes" id="UP000011841"/>
    </source>
</evidence>
<keyword evidence="3" id="KW-0808">Transferase</keyword>
<dbReference type="AlphaFoldDB" id="M4Z1F8"/>
<dbReference type="GeneID" id="301814933"/>
<evidence type="ECO:0000256" key="2">
    <source>
        <dbReference type="ARBA" id="ARBA00022603"/>
    </source>
</evidence>
<sequence length="252" mass="27617">MQDHTRKFDGLADLYDASRPTYPPDVLTAVAQAVAAGDAPARCLDVGAGTGISTRALIDALPDWTVQAVEPNLDMAARAGAAGLEVIIAPAEALPIEPDSRGLVTVAQAFHWFDRPRFLREARRVLSQHGVLAVINNNRRTEEFEALLAVEDFIEAENPDYSRHYRDLDIAAEIEASGSFGEIQRFGFPWALPATSESLARYFLSRSSSTPIVARLGKAMVMRRIVAVIDRHVATPTFDVPMMCDLVLARCR</sequence>
<dbReference type="PATRIC" id="fig|1245469.3.peg.978"/>
<evidence type="ECO:0000256" key="1">
    <source>
        <dbReference type="ARBA" id="ARBA00008361"/>
    </source>
</evidence>
<dbReference type="Proteomes" id="UP000011841">
    <property type="component" value="Chromosome"/>
</dbReference>
<dbReference type="HOGENOM" id="CLU_049344_3_4_5"/>
<accession>M4Z1F8</accession>
<gene>
    <name evidence="5" type="ORF">S58_09570</name>
</gene>
<protein>
    <recommendedName>
        <fullName evidence="4">Methyltransferase type 11 domain-containing protein</fullName>
    </recommendedName>
</protein>
<name>M4Z1F8_9BRAD</name>
<dbReference type="eggNOG" id="COG2226">
    <property type="taxonomic scope" value="Bacteria"/>
</dbReference>
<dbReference type="InterPro" id="IPR029063">
    <property type="entry name" value="SAM-dependent_MTases_sf"/>
</dbReference>
<dbReference type="PANTHER" id="PTHR44942">
    <property type="entry name" value="METHYLTRANSF_11 DOMAIN-CONTAINING PROTEIN"/>
    <property type="match status" value="1"/>
</dbReference>
<evidence type="ECO:0000259" key="4">
    <source>
        <dbReference type="Pfam" id="PF08241"/>
    </source>
</evidence>
<dbReference type="OrthoDB" id="9797252at2"/>